<reference evidence="3 4" key="1">
    <citation type="submission" date="2021-06" db="EMBL/GenBank/DDBJ databases">
        <title>Actinomycetes sequencing.</title>
        <authorList>
            <person name="Shan Q."/>
        </authorList>
    </citation>
    <scope>NUCLEOTIDE SEQUENCE [LARGE SCALE GENOMIC DNA]</scope>
    <source>
        <strain evidence="3 4">NEAU-G5</strain>
    </source>
</reference>
<protein>
    <recommendedName>
        <fullName evidence="2">DUF8020 domain-containing protein</fullName>
    </recommendedName>
</protein>
<dbReference type="Proteomes" id="UP000733379">
    <property type="component" value="Unassembled WGS sequence"/>
</dbReference>
<evidence type="ECO:0000259" key="2">
    <source>
        <dbReference type="Pfam" id="PF26059"/>
    </source>
</evidence>
<feature type="chain" id="PRO_5046778896" description="DUF8020 domain-containing protein" evidence="1">
    <location>
        <begin position="25"/>
        <end position="233"/>
    </location>
</feature>
<name>A0ABS6BCW5_9NOCA</name>
<organism evidence="3 4">
    <name type="scientific">Nocardia albiluteola</name>
    <dbReference type="NCBI Taxonomy" id="2842303"/>
    <lineage>
        <taxon>Bacteria</taxon>
        <taxon>Bacillati</taxon>
        <taxon>Actinomycetota</taxon>
        <taxon>Actinomycetes</taxon>
        <taxon>Mycobacteriales</taxon>
        <taxon>Nocardiaceae</taxon>
        <taxon>Nocardia</taxon>
    </lineage>
</organism>
<feature type="signal peptide" evidence="1">
    <location>
        <begin position="1"/>
        <end position="24"/>
    </location>
</feature>
<proteinExistence type="predicted"/>
<evidence type="ECO:0000256" key="1">
    <source>
        <dbReference type="SAM" id="SignalP"/>
    </source>
</evidence>
<comment type="caution">
    <text evidence="3">The sequence shown here is derived from an EMBL/GenBank/DDBJ whole genome shotgun (WGS) entry which is preliminary data.</text>
</comment>
<feature type="domain" description="DUF8020" evidence="2">
    <location>
        <begin position="33"/>
        <end position="100"/>
    </location>
</feature>
<evidence type="ECO:0000313" key="4">
    <source>
        <dbReference type="Proteomes" id="UP000733379"/>
    </source>
</evidence>
<accession>A0ABS6BCW5</accession>
<dbReference type="InterPro" id="IPR058333">
    <property type="entry name" value="DUF8020"/>
</dbReference>
<sequence length="233" mass="23417">MKLQKFVLTTAFALTVTSAGTAAADPGPAAGRVAYTARTTESSAIITTDTGSLAVDNGVFEVKAPNGVTLAGTKLSFRVDDFTFPIDARIDGHTAVLTPRLEPSRAVYQPAALPFEDSANWKSPYDRETAAWNRLVSTISVGAVAGTLLGTIGGAAAGCALGAIAGATVAAATIVGLFGPVLPIAVAGCLGGIAALGAVGTVAGELLVTAPIAIAGAVQYFTTINQPFTRPNR</sequence>
<gene>
    <name evidence="3" type="ORF">KO481_42250</name>
</gene>
<dbReference type="RefSeq" id="WP_215924334.1">
    <property type="nucleotide sequence ID" value="NZ_JAHKNI010000031.1"/>
</dbReference>
<evidence type="ECO:0000313" key="3">
    <source>
        <dbReference type="EMBL" id="MBU3068127.1"/>
    </source>
</evidence>
<keyword evidence="4" id="KW-1185">Reference proteome</keyword>
<dbReference type="EMBL" id="JAHKNI010000031">
    <property type="protein sequence ID" value="MBU3068127.1"/>
    <property type="molecule type" value="Genomic_DNA"/>
</dbReference>
<keyword evidence="1" id="KW-0732">Signal</keyword>
<dbReference type="Pfam" id="PF26059">
    <property type="entry name" value="DUF8020"/>
    <property type="match status" value="1"/>
</dbReference>